<dbReference type="Pfam" id="PF08241">
    <property type="entry name" value="Methyltransf_11"/>
    <property type="match status" value="1"/>
</dbReference>
<dbReference type="HAMAP" id="MF_00835">
    <property type="entry name" value="BioC"/>
    <property type="match status" value="1"/>
</dbReference>
<comment type="similarity">
    <text evidence="8">Belongs to the methyltransferase superfamily.</text>
</comment>
<feature type="domain" description="Methyltransferase type 11" evidence="9">
    <location>
        <begin position="50"/>
        <end position="143"/>
    </location>
</feature>
<evidence type="ECO:0000256" key="1">
    <source>
        <dbReference type="ARBA" id="ARBA00000852"/>
    </source>
</evidence>
<dbReference type="SUPFAM" id="SSF53335">
    <property type="entry name" value="S-adenosyl-L-methionine-dependent methyltransferases"/>
    <property type="match status" value="1"/>
</dbReference>
<dbReference type="EC" id="2.1.1.197" evidence="3 8"/>
<keyword evidence="6 8" id="KW-0949">S-adenosyl-L-methionine</keyword>
<evidence type="ECO:0000256" key="8">
    <source>
        <dbReference type="HAMAP-Rule" id="MF_00835"/>
    </source>
</evidence>
<evidence type="ECO:0000256" key="5">
    <source>
        <dbReference type="ARBA" id="ARBA00022679"/>
    </source>
</evidence>
<evidence type="ECO:0000256" key="4">
    <source>
        <dbReference type="ARBA" id="ARBA00022603"/>
    </source>
</evidence>
<dbReference type="InterPro" id="IPR029063">
    <property type="entry name" value="SAM-dependent_MTases_sf"/>
</dbReference>
<evidence type="ECO:0000256" key="3">
    <source>
        <dbReference type="ARBA" id="ARBA00012327"/>
    </source>
</evidence>
<dbReference type="GO" id="GO:0032259">
    <property type="term" value="P:methylation"/>
    <property type="evidence" value="ECO:0007669"/>
    <property type="project" value="UniProtKB-KW"/>
</dbReference>
<reference evidence="10 11" key="1">
    <citation type="submission" date="2020-08" db="EMBL/GenBank/DDBJ databases">
        <title>Genome public.</title>
        <authorList>
            <person name="Liu C."/>
            <person name="Sun Q."/>
        </authorList>
    </citation>
    <scope>NUCLEOTIDE SEQUENCE [LARGE SCALE GENOMIC DNA]</scope>
    <source>
        <strain evidence="10 11">New-7</strain>
    </source>
</reference>
<dbReference type="PANTHER" id="PTHR13090:SF1">
    <property type="entry name" value="ARGININE-HYDROXYLASE NDUFAF5, MITOCHONDRIAL"/>
    <property type="match status" value="1"/>
</dbReference>
<dbReference type="InterPro" id="IPR013216">
    <property type="entry name" value="Methyltransf_11"/>
</dbReference>
<comment type="catalytic activity">
    <reaction evidence="1 8">
        <text>malonyl-[ACP] + S-adenosyl-L-methionine = malonyl-[ACP] methyl ester + S-adenosyl-L-homocysteine</text>
        <dbReference type="Rhea" id="RHEA:17105"/>
        <dbReference type="Rhea" id="RHEA-COMP:9623"/>
        <dbReference type="Rhea" id="RHEA-COMP:9954"/>
        <dbReference type="ChEBI" id="CHEBI:57856"/>
        <dbReference type="ChEBI" id="CHEBI:59789"/>
        <dbReference type="ChEBI" id="CHEBI:78449"/>
        <dbReference type="ChEBI" id="CHEBI:78845"/>
        <dbReference type="EC" id="2.1.1.197"/>
    </reaction>
</comment>
<dbReference type="RefSeq" id="WP_055204125.1">
    <property type="nucleotide sequence ID" value="NZ_JACOOK010000006.1"/>
</dbReference>
<protein>
    <recommendedName>
        <fullName evidence="3 8">Malonyl-[acyl-carrier protein] O-methyltransferase</fullName>
        <shortName evidence="8">Malonyl-ACP O-methyltransferase</shortName>
        <ecNumber evidence="3 8">2.1.1.197</ecNumber>
    </recommendedName>
    <alternativeName>
        <fullName evidence="8">Biotin synthesis protein BioC</fullName>
    </alternativeName>
</protein>
<keyword evidence="4 8" id="KW-0489">Methyltransferase</keyword>
<evidence type="ECO:0000256" key="6">
    <source>
        <dbReference type="ARBA" id="ARBA00022691"/>
    </source>
</evidence>
<name>A0ABR7CQN9_9BACT</name>
<evidence type="ECO:0000313" key="10">
    <source>
        <dbReference type="EMBL" id="MBC5617520.1"/>
    </source>
</evidence>
<dbReference type="CDD" id="cd02440">
    <property type="entry name" value="AdoMet_MTases"/>
    <property type="match status" value="1"/>
</dbReference>
<accession>A0ABR7CQN9</accession>
<proteinExistence type="inferred from homology"/>
<evidence type="ECO:0000313" key="11">
    <source>
        <dbReference type="Proteomes" id="UP000636891"/>
    </source>
</evidence>
<comment type="caution">
    <text evidence="10">The sequence shown here is derived from an EMBL/GenBank/DDBJ whole genome shotgun (WGS) entry which is preliminary data.</text>
</comment>
<dbReference type="PANTHER" id="PTHR13090">
    <property type="entry name" value="ARGININE-HYDROXYLASE NDUFAF5, MITOCHONDRIAL"/>
    <property type="match status" value="1"/>
</dbReference>
<dbReference type="EMBL" id="JACOOK010000006">
    <property type="protein sequence ID" value="MBC5617520.1"/>
    <property type="molecule type" value="Genomic_DNA"/>
</dbReference>
<sequence length="253" mass="28785">MTTDKQLLKKRFAATFRQYDSLAVVQQEICGQLDEMIGRICPGRIGRAMEVGCGTGFLTRYLLRRYPDAEWIVNDLIEESEIYLRPYASGHYVEYLWGDAELLPLPGELDMIASASAVQWFDNLPLFIDRAVGSLCCGGYFAFTTFGTDNFREIRATTGEGLHYYTSEQLQELLTAAGYGIVETLEYTRHLPFDTPADVLRHIKATGVNSIRKARWGKQQLMDFETAYREHFSMPDGRVALTYHPILVLAQKK</sequence>
<gene>
    <name evidence="8 10" type="primary">bioC</name>
    <name evidence="10" type="ORF">H8S08_10900</name>
</gene>
<evidence type="ECO:0000256" key="7">
    <source>
        <dbReference type="ARBA" id="ARBA00022756"/>
    </source>
</evidence>
<dbReference type="InterPro" id="IPR050602">
    <property type="entry name" value="Malonyl-ACP_OMT"/>
</dbReference>
<keyword evidence="11" id="KW-1185">Reference proteome</keyword>
<dbReference type="Gene3D" id="3.40.50.150">
    <property type="entry name" value="Vaccinia Virus protein VP39"/>
    <property type="match status" value="1"/>
</dbReference>
<evidence type="ECO:0000259" key="9">
    <source>
        <dbReference type="Pfam" id="PF08241"/>
    </source>
</evidence>
<comment type="pathway">
    <text evidence="2 8">Cofactor biosynthesis; biotin biosynthesis.</text>
</comment>
<dbReference type="Proteomes" id="UP000636891">
    <property type="component" value="Unassembled WGS sequence"/>
</dbReference>
<organism evidence="10 11">
    <name type="scientific">Alistipes hominis</name>
    <dbReference type="NCBI Taxonomy" id="2763015"/>
    <lineage>
        <taxon>Bacteria</taxon>
        <taxon>Pseudomonadati</taxon>
        <taxon>Bacteroidota</taxon>
        <taxon>Bacteroidia</taxon>
        <taxon>Bacteroidales</taxon>
        <taxon>Rikenellaceae</taxon>
        <taxon>Alistipes</taxon>
    </lineage>
</organism>
<keyword evidence="5 8" id="KW-0808">Transferase</keyword>
<dbReference type="InterPro" id="IPR011814">
    <property type="entry name" value="BioC"/>
</dbReference>
<evidence type="ECO:0000256" key="2">
    <source>
        <dbReference type="ARBA" id="ARBA00004746"/>
    </source>
</evidence>
<comment type="function">
    <text evidence="8">Converts the free carboxyl group of a malonyl-thioester to its methyl ester by transfer of a methyl group from S-adenosyl-L-methionine (SAM). It allows to synthesize pimeloyl-ACP via the fatty acid synthetic pathway.</text>
</comment>
<dbReference type="GO" id="GO:0102130">
    <property type="term" value="F:malonyl-CoA methyltransferase activity"/>
    <property type="evidence" value="ECO:0007669"/>
    <property type="project" value="UniProtKB-EC"/>
</dbReference>
<dbReference type="NCBIfam" id="TIGR02072">
    <property type="entry name" value="BioC"/>
    <property type="match status" value="1"/>
</dbReference>
<keyword evidence="7 8" id="KW-0093">Biotin biosynthesis</keyword>